<evidence type="ECO:0000256" key="4">
    <source>
        <dbReference type="ARBA" id="ARBA00022989"/>
    </source>
</evidence>
<evidence type="ECO:0000313" key="9">
    <source>
        <dbReference type="EMBL" id="HIX57790.1"/>
    </source>
</evidence>
<keyword evidence="5 7" id="KW-0472">Membrane</keyword>
<feature type="transmembrane region" description="Helical" evidence="7">
    <location>
        <begin position="361"/>
        <end position="384"/>
    </location>
</feature>
<keyword evidence="3 7" id="KW-0812">Transmembrane</keyword>
<keyword evidence="2" id="KW-1003">Cell membrane</keyword>
<evidence type="ECO:0000256" key="3">
    <source>
        <dbReference type="ARBA" id="ARBA00022692"/>
    </source>
</evidence>
<dbReference type="Proteomes" id="UP000886829">
    <property type="component" value="Unassembled WGS sequence"/>
</dbReference>
<evidence type="ECO:0000313" key="10">
    <source>
        <dbReference type="Proteomes" id="UP000886829"/>
    </source>
</evidence>
<dbReference type="PROSITE" id="PS51257">
    <property type="entry name" value="PROKAR_LIPOPROTEIN"/>
    <property type="match status" value="1"/>
</dbReference>
<dbReference type="InterPro" id="IPR050250">
    <property type="entry name" value="Macrolide_Exporter_MacB"/>
</dbReference>
<protein>
    <submittedName>
        <fullName evidence="9">ABC transporter permease</fullName>
    </submittedName>
</protein>
<feature type="transmembrane region" description="Helical" evidence="7">
    <location>
        <begin position="316"/>
        <end position="341"/>
    </location>
</feature>
<dbReference type="AlphaFoldDB" id="A0A9D2B1L4"/>
<dbReference type="InterPro" id="IPR003838">
    <property type="entry name" value="ABC3_permease_C"/>
</dbReference>
<comment type="subcellular location">
    <subcellularLocation>
        <location evidence="1">Cell membrane</location>
        <topology evidence="1">Multi-pass membrane protein</topology>
    </subcellularLocation>
</comment>
<comment type="similarity">
    <text evidence="6">Belongs to the ABC-4 integral membrane protein family.</text>
</comment>
<reference evidence="9" key="1">
    <citation type="journal article" date="2021" name="PeerJ">
        <title>Extensive microbial diversity within the chicken gut microbiome revealed by metagenomics and culture.</title>
        <authorList>
            <person name="Gilroy R."/>
            <person name="Ravi A."/>
            <person name="Getino M."/>
            <person name="Pursley I."/>
            <person name="Horton D.L."/>
            <person name="Alikhan N.F."/>
            <person name="Baker D."/>
            <person name="Gharbi K."/>
            <person name="Hall N."/>
            <person name="Watson M."/>
            <person name="Adriaenssens E.M."/>
            <person name="Foster-Nyarko E."/>
            <person name="Jarju S."/>
            <person name="Secka A."/>
            <person name="Antonio M."/>
            <person name="Oren A."/>
            <person name="Chaudhuri R.R."/>
            <person name="La Ragione R."/>
            <person name="Hildebrand F."/>
            <person name="Pallen M.J."/>
        </authorList>
    </citation>
    <scope>NUCLEOTIDE SEQUENCE</scope>
    <source>
        <strain evidence="9">USASDec5-558</strain>
    </source>
</reference>
<dbReference type="EMBL" id="DXEV01000199">
    <property type="protein sequence ID" value="HIX57790.1"/>
    <property type="molecule type" value="Genomic_DNA"/>
</dbReference>
<dbReference type="Pfam" id="PF02687">
    <property type="entry name" value="FtsX"/>
    <property type="match status" value="1"/>
</dbReference>
<dbReference type="PANTHER" id="PTHR30572">
    <property type="entry name" value="MEMBRANE COMPONENT OF TRANSPORTER-RELATED"/>
    <property type="match status" value="1"/>
</dbReference>
<evidence type="ECO:0000256" key="2">
    <source>
        <dbReference type="ARBA" id="ARBA00022475"/>
    </source>
</evidence>
<evidence type="ECO:0000256" key="1">
    <source>
        <dbReference type="ARBA" id="ARBA00004651"/>
    </source>
</evidence>
<evidence type="ECO:0000256" key="6">
    <source>
        <dbReference type="ARBA" id="ARBA00038076"/>
    </source>
</evidence>
<reference evidence="9" key="2">
    <citation type="submission" date="2021-04" db="EMBL/GenBank/DDBJ databases">
        <authorList>
            <person name="Gilroy R."/>
        </authorList>
    </citation>
    <scope>NUCLEOTIDE SEQUENCE</scope>
    <source>
        <strain evidence="9">USASDec5-558</strain>
    </source>
</reference>
<feature type="domain" description="ABC3 transporter permease C-terminal" evidence="8">
    <location>
        <begin position="274"/>
        <end position="388"/>
    </location>
</feature>
<accession>A0A9D2B1L4</accession>
<evidence type="ECO:0000256" key="7">
    <source>
        <dbReference type="SAM" id="Phobius"/>
    </source>
</evidence>
<comment type="caution">
    <text evidence="9">The sequence shown here is derived from an EMBL/GenBank/DDBJ whole genome shotgun (WGS) entry which is preliminary data.</text>
</comment>
<dbReference type="PANTHER" id="PTHR30572:SF4">
    <property type="entry name" value="ABC TRANSPORTER PERMEASE YTRF"/>
    <property type="match status" value="1"/>
</dbReference>
<evidence type="ECO:0000256" key="5">
    <source>
        <dbReference type="ARBA" id="ARBA00023136"/>
    </source>
</evidence>
<dbReference type="GO" id="GO:0005886">
    <property type="term" value="C:plasma membrane"/>
    <property type="evidence" value="ECO:0007669"/>
    <property type="project" value="UniProtKB-SubCell"/>
</dbReference>
<gene>
    <name evidence="9" type="ORF">H9850_10030</name>
</gene>
<sequence>MLWKLARKELLFDRMMSCCQIAAIACILAPLLLLFSLRHGILQEMELRLKNDPQVLSLSLDTSYRLDDTFFKNLQALPEVGYVIPEITALNALVDLKFPGTVERVSVMATSKGDPIVVGSGISLHDDRDTLQNNECYITEQLAKEHNIAAGNKVTMVVTRVKQGVRQVARVPLKVQGIVLQRFVNDDFLLVNPQVVRALDDYRNGYEPEIFSDGSNVPTGPRYYAKFRLYATDLDSVIPLFYFLANQHFNVRSKVQEIENLQAIDRVLNFVFGVVAVVSIVGGAIALGGLMLSSLKSKKRNLVLLRLMGQSNGNTYRLVILESCIIAVLGFVLALVLYYLGSLVFNLYFKQLMIDAVISELLWWHIAIFLLVTVAIAVLIALWATKFVMLKAHIADVLREA</sequence>
<dbReference type="GO" id="GO:0022857">
    <property type="term" value="F:transmembrane transporter activity"/>
    <property type="evidence" value="ECO:0007669"/>
    <property type="project" value="TreeGrafter"/>
</dbReference>
<feature type="transmembrane region" description="Helical" evidence="7">
    <location>
        <begin position="270"/>
        <end position="295"/>
    </location>
</feature>
<name>A0A9D2B1L4_9GAMM</name>
<proteinExistence type="inferred from homology"/>
<evidence type="ECO:0000259" key="8">
    <source>
        <dbReference type="Pfam" id="PF02687"/>
    </source>
</evidence>
<organism evidence="9 10">
    <name type="scientific">Candidatus Anaerobiospirillum pullistercoris</name>
    <dbReference type="NCBI Taxonomy" id="2838452"/>
    <lineage>
        <taxon>Bacteria</taxon>
        <taxon>Pseudomonadati</taxon>
        <taxon>Pseudomonadota</taxon>
        <taxon>Gammaproteobacteria</taxon>
        <taxon>Aeromonadales</taxon>
        <taxon>Succinivibrionaceae</taxon>
        <taxon>Anaerobiospirillum</taxon>
    </lineage>
</organism>
<keyword evidence="4 7" id="KW-1133">Transmembrane helix</keyword>